<organism evidence="4 5">
    <name type="scientific">Polycladomyces abyssicola</name>
    <dbReference type="NCBI Taxonomy" id="1125966"/>
    <lineage>
        <taxon>Bacteria</taxon>
        <taxon>Bacillati</taxon>
        <taxon>Bacillota</taxon>
        <taxon>Bacilli</taxon>
        <taxon>Bacillales</taxon>
        <taxon>Thermoactinomycetaceae</taxon>
        <taxon>Polycladomyces</taxon>
    </lineage>
</organism>
<evidence type="ECO:0008006" key="6">
    <source>
        <dbReference type="Google" id="ProtNLM"/>
    </source>
</evidence>
<dbReference type="GO" id="GO:0046872">
    <property type="term" value="F:metal ion binding"/>
    <property type="evidence" value="ECO:0007669"/>
    <property type="project" value="UniProtKB-KW"/>
</dbReference>
<keyword evidence="3" id="KW-0460">Magnesium</keyword>
<dbReference type="PANTHER" id="PTHR46470">
    <property type="entry name" value="N-ACYLNEURAMINATE-9-PHOSPHATASE"/>
    <property type="match status" value="1"/>
</dbReference>
<protein>
    <recommendedName>
        <fullName evidence="6">HAD family hydrolase</fullName>
    </recommendedName>
</protein>
<evidence type="ECO:0000313" key="4">
    <source>
        <dbReference type="EMBL" id="BCU82628.1"/>
    </source>
</evidence>
<dbReference type="Gene3D" id="3.40.50.1000">
    <property type="entry name" value="HAD superfamily/HAD-like"/>
    <property type="match status" value="1"/>
</dbReference>
<dbReference type="GO" id="GO:0016791">
    <property type="term" value="F:phosphatase activity"/>
    <property type="evidence" value="ECO:0007669"/>
    <property type="project" value="TreeGrafter"/>
</dbReference>
<dbReference type="EMBL" id="AP024601">
    <property type="protein sequence ID" value="BCU82628.1"/>
    <property type="molecule type" value="Genomic_DNA"/>
</dbReference>
<sequence length="254" mass="29830">MNEVLLSFDLDHTLMINPFRRWVFPEINRWLQSHFSEEKPVNRLIREHRRRLSNGAYPEAYDWDDILCSVVLEHAIPFTVRELVEKHACVGKVWLFSDVLPAMDRLTQAGAHMVAATNGFTRYQRPVTDCLGLTPYFGGFYTPEEMRYAKPQAAFFQFGKDRQVIHVGDRLDQDVLGANRAQQISVWIYREMPSDLRNLPITERTRHPLFSTCLNHRLHREGVPSAFHETCRPQYIICSLDELLKIWERELMSK</sequence>
<dbReference type="InterPro" id="IPR036412">
    <property type="entry name" value="HAD-like_sf"/>
</dbReference>
<dbReference type="AlphaFoldDB" id="A0A8D5UIB8"/>
<proteinExistence type="predicted"/>
<evidence type="ECO:0000313" key="5">
    <source>
        <dbReference type="Proteomes" id="UP000677436"/>
    </source>
</evidence>
<keyword evidence="5" id="KW-1185">Reference proteome</keyword>
<dbReference type="SUPFAM" id="SSF56784">
    <property type="entry name" value="HAD-like"/>
    <property type="match status" value="1"/>
</dbReference>
<dbReference type="Pfam" id="PF00702">
    <property type="entry name" value="Hydrolase"/>
    <property type="match status" value="1"/>
</dbReference>
<evidence type="ECO:0000256" key="3">
    <source>
        <dbReference type="ARBA" id="ARBA00022842"/>
    </source>
</evidence>
<accession>A0A8D5UIB8</accession>
<evidence type="ECO:0000256" key="1">
    <source>
        <dbReference type="ARBA" id="ARBA00022723"/>
    </source>
</evidence>
<dbReference type="InterPro" id="IPR023214">
    <property type="entry name" value="HAD_sf"/>
</dbReference>
<keyword evidence="2" id="KW-0378">Hydrolase</keyword>
<evidence type="ECO:0000256" key="2">
    <source>
        <dbReference type="ARBA" id="ARBA00022801"/>
    </source>
</evidence>
<dbReference type="PANTHER" id="PTHR46470:SF2">
    <property type="entry name" value="GLYCERALDEHYDE 3-PHOSPHATE PHOSPHATASE"/>
    <property type="match status" value="1"/>
</dbReference>
<dbReference type="InterPro" id="IPR051400">
    <property type="entry name" value="HAD-like_hydrolase"/>
</dbReference>
<dbReference type="Gene3D" id="1.20.120.710">
    <property type="entry name" value="Haloacid dehalogenase hydrolase-like domain"/>
    <property type="match status" value="1"/>
</dbReference>
<gene>
    <name evidence="4" type="ORF">JIR001_24110</name>
</gene>
<keyword evidence="1" id="KW-0479">Metal-binding</keyword>
<reference evidence="4" key="1">
    <citation type="journal article" date="2013" name="Int. J. Syst. Evol. Microbiol.">
        <title>Polycladomyces abyssicola gen. nov., sp. nov., a thermophilic filamentous bacterium isolated from hemipelagic sediment.</title>
        <authorList>
            <person name="Tsubouchi T."/>
            <person name="Shimane Y."/>
            <person name="Mori K."/>
            <person name="Usui K."/>
            <person name="Hiraki T."/>
            <person name="Tame A."/>
            <person name="Uematsu K."/>
            <person name="Maruyama T."/>
            <person name="Hatada Y."/>
        </authorList>
    </citation>
    <scope>NUCLEOTIDE SEQUENCE</scope>
    <source>
        <strain evidence="4">JIR-001</strain>
    </source>
</reference>
<dbReference type="KEGG" id="pabs:JIR001_24110"/>
<name>A0A8D5UIB8_9BACL</name>
<dbReference type="Proteomes" id="UP000677436">
    <property type="component" value="Chromosome"/>
</dbReference>
<reference evidence="4" key="2">
    <citation type="journal article" date="2021" name="Microbiol. Resour. Announc.">
        <title>Complete Genome Sequence of Polycladomyces abyssicola JIR-001T, Isolated from Hemipelagic Sediment in Deep Seawater.</title>
        <authorList>
            <person name="Tsubouchi T."/>
            <person name="Kaneko Y."/>
        </authorList>
    </citation>
    <scope>NUCLEOTIDE SEQUENCE</scope>
    <source>
        <strain evidence="4">JIR-001</strain>
    </source>
</reference>